<dbReference type="InterPro" id="IPR014985">
    <property type="entry name" value="WbqC"/>
</dbReference>
<sequence>AYARAPFLGRYLPPLEEILQRRWERLIDLDIACVEFMAGCFGLRRRLERASALGVAGGRNERLLNICRHFGATTYLSTDASEVYLDVPLFARDGIAVEWQRFPHPVYPQLHGAFLPYLSAIDLLLNCGDGAADVLERVR</sequence>
<name>A0A937X4L1_9BACT</name>
<dbReference type="Proteomes" id="UP000703893">
    <property type="component" value="Unassembled WGS sequence"/>
</dbReference>
<dbReference type="EMBL" id="VGJX01000490">
    <property type="protein sequence ID" value="MBM3275218.1"/>
    <property type="molecule type" value="Genomic_DNA"/>
</dbReference>
<evidence type="ECO:0000313" key="2">
    <source>
        <dbReference type="Proteomes" id="UP000703893"/>
    </source>
</evidence>
<reference evidence="1 2" key="1">
    <citation type="submission" date="2019-03" db="EMBL/GenBank/DDBJ databases">
        <title>Lake Tanganyika Metagenome-Assembled Genomes (MAGs).</title>
        <authorList>
            <person name="Tran P."/>
        </authorList>
    </citation>
    <scope>NUCLEOTIDE SEQUENCE [LARGE SCALE GENOMIC DNA]</scope>
    <source>
        <strain evidence="1">K_DeepCast_65m_m2_236</strain>
    </source>
</reference>
<accession>A0A937X4L1</accession>
<dbReference type="Pfam" id="PF08889">
    <property type="entry name" value="WbqC"/>
    <property type="match status" value="1"/>
</dbReference>
<dbReference type="AlphaFoldDB" id="A0A937X4L1"/>
<organism evidence="1 2">
    <name type="scientific">Candidatus Tanganyikabacteria bacterium</name>
    <dbReference type="NCBI Taxonomy" id="2961651"/>
    <lineage>
        <taxon>Bacteria</taxon>
        <taxon>Bacillati</taxon>
        <taxon>Candidatus Sericytochromatia</taxon>
        <taxon>Candidatus Tanganyikabacteria</taxon>
    </lineage>
</organism>
<proteinExistence type="predicted"/>
<feature type="non-terminal residue" evidence="1">
    <location>
        <position position="1"/>
    </location>
</feature>
<evidence type="ECO:0000313" key="1">
    <source>
        <dbReference type="EMBL" id="MBM3275218.1"/>
    </source>
</evidence>
<gene>
    <name evidence="1" type="ORF">FJZ00_08685</name>
</gene>
<protein>
    <submittedName>
        <fullName evidence="1">WbqC family protein</fullName>
    </submittedName>
</protein>
<comment type="caution">
    <text evidence="1">The sequence shown here is derived from an EMBL/GenBank/DDBJ whole genome shotgun (WGS) entry which is preliminary data.</text>
</comment>